<feature type="compositionally biased region" description="Low complexity" evidence="1">
    <location>
        <begin position="221"/>
        <end position="247"/>
    </location>
</feature>
<comment type="caution">
    <text evidence="3">The sequence shown here is derived from an EMBL/GenBank/DDBJ whole genome shotgun (WGS) entry which is preliminary data.</text>
</comment>
<keyword evidence="2" id="KW-1133">Transmembrane helix</keyword>
<feature type="transmembrane region" description="Helical" evidence="2">
    <location>
        <begin position="134"/>
        <end position="155"/>
    </location>
</feature>
<dbReference type="AlphaFoldDB" id="A0A543PNF7"/>
<feature type="transmembrane region" description="Helical" evidence="2">
    <location>
        <begin position="48"/>
        <end position="66"/>
    </location>
</feature>
<feature type="transmembrane region" description="Helical" evidence="2">
    <location>
        <begin position="7"/>
        <end position="28"/>
    </location>
</feature>
<dbReference type="Proteomes" id="UP000320085">
    <property type="component" value="Unassembled WGS sequence"/>
</dbReference>
<organism evidence="3 4">
    <name type="scientific">Humibacillus xanthopallidus</name>
    <dbReference type="NCBI Taxonomy" id="412689"/>
    <lineage>
        <taxon>Bacteria</taxon>
        <taxon>Bacillati</taxon>
        <taxon>Actinomycetota</taxon>
        <taxon>Actinomycetes</taxon>
        <taxon>Micrococcales</taxon>
        <taxon>Intrasporangiaceae</taxon>
        <taxon>Humibacillus</taxon>
    </lineage>
</organism>
<gene>
    <name evidence="3" type="ORF">FHX52_2291</name>
</gene>
<feature type="transmembrane region" description="Helical" evidence="2">
    <location>
        <begin position="73"/>
        <end position="101"/>
    </location>
</feature>
<reference evidence="3 4" key="1">
    <citation type="submission" date="2019-06" db="EMBL/GenBank/DDBJ databases">
        <title>Sequencing the genomes of 1000 actinobacteria strains.</title>
        <authorList>
            <person name="Klenk H.-P."/>
        </authorList>
    </citation>
    <scope>NUCLEOTIDE SEQUENCE [LARGE SCALE GENOMIC DNA]</scope>
    <source>
        <strain evidence="3 4">DSM 21776</strain>
    </source>
</reference>
<feature type="region of interest" description="Disordered" evidence="1">
    <location>
        <begin position="214"/>
        <end position="254"/>
    </location>
</feature>
<keyword evidence="2" id="KW-0812">Transmembrane</keyword>
<proteinExistence type="predicted"/>
<dbReference type="RefSeq" id="WP_185747249.1">
    <property type="nucleotide sequence ID" value="NZ_BAAAQC010000010.1"/>
</dbReference>
<feature type="transmembrane region" description="Helical" evidence="2">
    <location>
        <begin position="162"/>
        <end position="180"/>
    </location>
</feature>
<evidence type="ECO:0000256" key="2">
    <source>
        <dbReference type="SAM" id="Phobius"/>
    </source>
</evidence>
<sequence length="254" mass="25264">MNITATGLTKAAATAAVVAGSIFIAVQINHPAPDTFTTETAQWVARSIAKSAMAALALVGITGIYLRQHRKAGVLGLVGFLLFAAGYLAMFSVEVIAATVLPSLVHSEPGFVDDVVAAAVGGTPVGDIGGLQTVFNLSGLGYIIGGLVFGIALFRTRVLARWAALLLAVSTVATAALAVLPDAFNRPLAVPEGIALIGLGVSLWRNPSEVTAASASPSVETASAAGPTSGPAAGPTSGPAAGPAIGPVQHPAAR</sequence>
<evidence type="ECO:0000256" key="1">
    <source>
        <dbReference type="SAM" id="MobiDB-lite"/>
    </source>
</evidence>
<protein>
    <recommendedName>
        <fullName evidence="5">DUF4386 domain-containing protein</fullName>
    </recommendedName>
</protein>
<dbReference type="EMBL" id="VFQF01000002">
    <property type="protein sequence ID" value="TQN45593.1"/>
    <property type="molecule type" value="Genomic_DNA"/>
</dbReference>
<evidence type="ECO:0000313" key="4">
    <source>
        <dbReference type="Proteomes" id="UP000320085"/>
    </source>
</evidence>
<accession>A0A543PNF7</accession>
<evidence type="ECO:0000313" key="3">
    <source>
        <dbReference type="EMBL" id="TQN45593.1"/>
    </source>
</evidence>
<name>A0A543PNF7_9MICO</name>
<keyword evidence="2" id="KW-0472">Membrane</keyword>
<evidence type="ECO:0008006" key="5">
    <source>
        <dbReference type="Google" id="ProtNLM"/>
    </source>
</evidence>